<evidence type="ECO:0000256" key="5">
    <source>
        <dbReference type="ARBA" id="ARBA00023054"/>
    </source>
</evidence>
<dbReference type="Pfam" id="PF04157">
    <property type="entry name" value="EAP30"/>
    <property type="match status" value="1"/>
</dbReference>
<dbReference type="PANTHER" id="PTHR13128">
    <property type="entry name" value="VACUOLAR PROTEIN-SORTING-ASSOCIATED PROTEIN 36"/>
    <property type="match status" value="1"/>
</dbReference>
<organism evidence="8">
    <name type="scientific">Albugo laibachii Nc14</name>
    <dbReference type="NCBI Taxonomy" id="890382"/>
    <lineage>
        <taxon>Eukaryota</taxon>
        <taxon>Sar</taxon>
        <taxon>Stramenopiles</taxon>
        <taxon>Oomycota</taxon>
        <taxon>Peronosporomycetes</taxon>
        <taxon>Albuginales</taxon>
        <taxon>Albuginaceae</taxon>
        <taxon>Albugo</taxon>
    </lineage>
</organism>
<dbReference type="InterPro" id="IPR036390">
    <property type="entry name" value="WH_DNA-bd_sf"/>
</dbReference>
<comment type="function">
    <text evidence="6">Component of the ESCRT-II complex (endosomal sorting complex required for transport II), which is required for multivesicular body (MVB) formation and sorting of endosomal cargo proteins into MVBs.</text>
</comment>
<dbReference type="SUPFAM" id="SSF50729">
    <property type="entry name" value="PH domain-like"/>
    <property type="match status" value="1"/>
</dbReference>
<evidence type="ECO:0000256" key="4">
    <source>
        <dbReference type="ARBA" id="ARBA00022927"/>
    </source>
</evidence>
<keyword evidence="3 6" id="KW-0967">Endosome</keyword>
<keyword evidence="6" id="KW-0963">Cytoplasm</keyword>
<dbReference type="GO" id="GO:0031902">
    <property type="term" value="C:late endosome membrane"/>
    <property type="evidence" value="ECO:0007669"/>
    <property type="project" value="UniProtKB-UniRule"/>
</dbReference>
<feature type="domain" description="GLUE N-terminal" evidence="7">
    <location>
        <begin position="28"/>
        <end position="158"/>
    </location>
</feature>
<dbReference type="Gene3D" id="2.30.29.30">
    <property type="entry name" value="Pleckstrin-homology domain (PH domain)/Phosphotyrosine-binding domain (PTB)"/>
    <property type="match status" value="1"/>
</dbReference>
<gene>
    <name evidence="8" type="primary">AlNc14C2G249</name>
    <name evidence="8" type="ORF">ALNC14_002810</name>
</gene>
<evidence type="ECO:0000313" key="8">
    <source>
        <dbReference type="EMBL" id="CCA14138.1"/>
    </source>
</evidence>
<dbReference type="GO" id="GO:0000814">
    <property type="term" value="C:ESCRT II complex"/>
    <property type="evidence" value="ECO:0007669"/>
    <property type="project" value="UniProtKB-UniRule"/>
</dbReference>
<protein>
    <recommendedName>
        <fullName evidence="6">Vacuolar protein-sorting-associated protein 36</fullName>
    </recommendedName>
    <alternativeName>
        <fullName evidence="6">ESCRT-II complex subunit VPS36</fullName>
    </alternativeName>
</protein>
<dbReference type="SUPFAM" id="SSF46785">
    <property type="entry name" value="Winged helix' DNA-binding domain"/>
    <property type="match status" value="2"/>
</dbReference>
<comment type="similarity">
    <text evidence="1 6">Belongs to the VPS36 family.</text>
</comment>
<accession>F0VZA8</accession>
<dbReference type="InterPro" id="IPR040608">
    <property type="entry name" value="Snf8/Vps36"/>
</dbReference>
<dbReference type="Gene3D" id="6.10.140.260">
    <property type="match status" value="1"/>
</dbReference>
<dbReference type="PANTHER" id="PTHR13128:SF12">
    <property type="entry name" value="VACUOLAR PROTEIN-SORTING-ASSOCIATED PROTEIN 36"/>
    <property type="match status" value="1"/>
</dbReference>
<proteinExistence type="inferred from homology"/>
<evidence type="ECO:0000256" key="2">
    <source>
        <dbReference type="ARBA" id="ARBA00022448"/>
    </source>
</evidence>
<reference evidence="8" key="2">
    <citation type="submission" date="2011-02" db="EMBL/GenBank/DDBJ databases">
        <authorList>
            <person name="MacLean D."/>
        </authorList>
    </citation>
    <scope>NUCLEOTIDE SEQUENCE</scope>
</reference>
<dbReference type="GO" id="GO:0043328">
    <property type="term" value="P:protein transport to vacuole involved in ubiquitin-dependent protein catabolic process via the multivesicular body sorting pathway"/>
    <property type="evidence" value="ECO:0007669"/>
    <property type="project" value="UniProtKB-UniRule"/>
</dbReference>
<dbReference type="FunFam" id="1.10.10.10:FF:000165">
    <property type="entry name" value="Vacuolar protein sorting protein (Vps36)"/>
    <property type="match status" value="1"/>
</dbReference>
<keyword evidence="4 6" id="KW-0653">Protein transport</keyword>
<dbReference type="Gene3D" id="1.10.10.10">
    <property type="entry name" value="Winged helix-like DNA-binding domain superfamily/Winged helix DNA-binding domain"/>
    <property type="match status" value="2"/>
</dbReference>
<dbReference type="HOGENOM" id="CLU_015433_0_0_1"/>
<comment type="subcellular location">
    <subcellularLocation>
        <location evidence="6">Cytoplasm</location>
    </subcellularLocation>
    <subcellularLocation>
        <location evidence="6">Endosome</location>
    </subcellularLocation>
</comment>
<dbReference type="PROSITE" id="PS51495">
    <property type="entry name" value="GLUE"/>
    <property type="match status" value="1"/>
</dbReference>
<evidence type="ECO:0000256" key="6">
    <source>
        <dbReference type="RuleBase" id="RU367095"/>
    </source>
</evidence>
<dbReference type="AlphaFoldDB" id="F0VZA8"/>
<dbReference type="InterPro" id="IPR036388">
    <property type="entry name" value="WH-like_DNA-bd_sf"/>
</dbReference>
<dbReference type="InterPro" id="IPR037855">
    <property type="entry name" value="Vps36"/>
</dbReference>
<evidence type="ECO:0000256" key="3">
    <source>
        <dbReference type="ARBA" id="ARBA00022753"/>
    </source>
</evidence>
<evidence type="ECO:0000259" key="7">
    <source>
        <dbReference type="PROSITE" id="PS51495"/>
    </source>
</evidence>
<dbReference type="GO" id="GO:0043130">
    <property type="term" value="F:ubiquitin binding"/>
    <property type="evidence" value="ECO:0007669"/>
    <property type="project" value="UniProtKB-UniRule"/>
</dbReference>
<keyword evidence="5" id="KW-0175">Coiled coil</keyword>
<dbReference type="GO" id="GO:0032266">
    <property type="term" value="F:phosphatidylinositol-3-phosphate binding"/>
    <property type="evidence" value="ECO:0007669"/>
    <property type="project" value="UniProtKB-UniRule"/>
</dbReference>
<dbReference type="EMBL" id="FR824047">
    <property type="protein sequence ID" value="CCA14138.1"/>
    <property type="molecule type" value="Genomic_DNA"/>
</dbReference>
<reference evidence="8" key="1">
    <citation type="journal article" date="2011" name="PLoS Biol.">
        <title>Gene gain and loss during evolution of obligate parasitism in the white rust pathogen of Arabidopsis thaliana.</title>
        <authorList>
            <person name="Kemen E."/>
            <person name="Gardiner A."/>
            <person name="Schultz-Larsen T."/>
            <person name="Kemen A.C."/>
            <person name="Balmuth A.L."/>
            <person name="Robert-Seilaniantz A."/>
            <person name="Bailey K."/>
            <person name="Holub E."/>
            <person name="Studholme D.J."/>
            <person name="Maclean D."/>
            <person name="Jones J.D."/>
        </authorList>
    </citation>
    <scope>NUCLEOTIDE SEQUENCE</scope>
</reference>
<keyword evidence="2 6" id="KW-0813">Transport</keyword>
<evidence type="ECO:0000256" key="1">
    <source>
        <dbReference type="ARBA" id="ARBA00009697"/>
    </source>
</evidence>
<dbReference type="InterPro" id="IPR011993">
    <property type="entry name" value="PH-like_dom_sf"/>
</dbReference>
<sequence>MNAKYDVEQSDEMKGSYSAFPFDMMQPLELTSAGRPALHQSEVEVYSEDNISLYDHEAKTPYKYGRCVITTHRLLYIQEQASPVIALCLPLSLIIKLTKEAGFLSRSAKLRLDVGALDSGRINAYMKLSFKRGGRDEFHGPLCLAIDRKAWVEIKAGQLVDRRLQDRPFSTSDAGIAGILRRQHEEQQRSAELTATAFSDLTNLMSRAKDLVEMIERYSAKVKSIETSSEKNEHADEMSLLNSLMLDMGIISPVTRENAGSSYYHQLARQLAEFLATCMSDYGGIMTLSDIYCLFNRARGVELVSPDDLVEACHLQQELQLGFHIRKFASGLIVLQADSFREDRMAKRLKQMAEKSNVGYLTVTEVSVEMKISYPLAHDYLKAAEELQELCRDDTLEGINFYPNYFDSYVKVLCT</sequence>
<dbReference type="Pfam" id="PF11605">
    <property type="entry name" value="Vps36_ESCRT-II"/>
    <property type="match status" value="1"/>
</dbReference>
<dbReference type="InterPro" id="IPR021648">
    <property type="entry name" value="GLUE_dom"/>
</dbReference>
<name>F0VZA8_9STRA</name>
<comment type="subunit">
    <text evidence="6">Component of the endosomal sorting complex required for transport II (ESCRT-II).</text>
</comment>